<dbReference type="NCBIfam" id="TIGR00229">
    <property type="entry name" value="sensory_box"/>
    <property type="match status" value="1"/>
</dbReference>
<dbReference type="Proteomes" id="UP000723714">
    <property type="component" value="Unassembled WGS sequence"/>
</dbReference>
<dbReference type="InterPro" id="IPR001633">
    <property type="entry name" value="EAL_dom"/>
</dbReference>
<dbReference type="Pfam" id="PF00990">
    <property type="entry name" value="GGDEF"/>
    <property type="match status" value="1"/>
</dbReference>
<dbReference type="RefSeq" id="WP_216242740.1">
    <property type="nucleotide sequence ID" value="NZ_JABACJ020000013.1"/>
</dbReference>
<dbReference type="Pfam" id="PF08447">
    <property type="entry name" value="PAS_3"/>
    <property type="match status" value="1"/>
</dbReference>
<dbReference type="PROSITE" id="PS50113">
    <property type="entry name" value="PAC"/>
    <property type="match status" value="1"/>
</dbReference>
<dbReference type="PROSITE" id="PS50887">
    <property type="entry name" value="GGDEF"/>
    <property type="match status" value="1"/>
</dbReference>
<dbReference type="PROSITE" id="PS50883">
    <property type="entry name" value="EAL"/>
    <property type="match status" value="1"/>
</dbReference>
<comment type="caution">
    <text evidence="4">The sequence shown here is derived from an EMBL/GenBank/DDBJ whole genome shotgun (WGS) entry which is preliminary data.</text>
</comment>
<feature type="domain" description="GGDEF" evidence="3">
    <location>
        <begin position="144"/>
        <end position="272"/>
    </location>
</feature>
<proteinExistence type="predicted"/>
<keyword evidence="5" id="KW-1185">Reference proteome</keyword>
<evidence type="ECO:0000259" key="1">
    <source>
        <dbReference type="PROSITE" id="PS50113"/>
    </source>
</evidence>
<dbReference type="EMBL" id="JABACJ020000013">
    <property type="protein sequence ID" value="MBU3876867.1"/>
    <property type="molecule type" value="Genomic_DNA"/>
</dbReference>
<dbReference type="InterPro" id="IPR013655">
    <property type="entry name" value="PAS_fold_3"/>
</dbReference>
<dbReference type="InterPro" id="IPR052155">
    <property type="entry name" value="Biofilm_reg_signaling"/>
</dbReference>
<evidence type="ECO:0000313" key="5">
    <source>
        <dbReference type="Proteomes" id="UP000723714"/>
    </source>
</evidence>
<dbReference type="NCBIfam" id="TIGR00254">
    <property type="entry name" value="GGDEF"/>
    <property type="match status" value="1"/>
</dbReference>
<feature type="domain" description="EAL" evidence="2">
    <location>
        <begin position="281"/>
        <end position="536"/>
    </location>
</feature>
<dbReference type="SMART" id="SM00052">
    <property type="entry name" value="EAL"/>
    <property type="match status" value="1"/>
</dbReference>
<dbReference type="SMART" id="SM00267">
    <property type="entry name" value="GGDEF"/>
    <property type="match status" value="1"/>
</dbReference>
<dbReference type="InterPro" id="IPR000700">
    <property type="entry name" value="PAS-assoc_C"/>
</dbReference>
<evidence type="ECO:0000313" key="4">
    <source>
        <dbReference type="EMBL" id="MBU3876867.1"/>
    </source>
</evidence>
<accession>A0ABS6D6R3</accession>
<protein>
    <submittedName>
        <fullName evidence="4">EAL domain-containing protein</fullName>
    </submittedName>
</protein>
<dbReference type="PANTHER" id="PTHR44757:SF2">
    <property type="entry name" value="BIOFILM ARCHITECTURE MAINTENANCE PROTEIN MBAA"/>
    <property type="match status" value="1"/>
</dbReference>
<dbReference type="PANTHER" id="PTHR44757">
    <property type="entry name" value="DIGUANYLATE CYCLASE DGCP"/>
    <property type="match status" value="1"/>
</dbReference>
<dbReference type="CDD" id="cd01948">
    <property type="entry name" value="EAL"/>
    <property type="match status" value="1"/>
</dbReference>
<reference evidence="4 5" key="1">
    <citation type="submission" date="2021-06" db="EMBL/GenBank/DDBJ databases">
        <title>Faecalicatena sp. nov. isolated from porcine feces.</title>
        <authorList>
            <person name="Oh B.S."/>
            <person name="Lee J.H."/>
        </authorList>
    </citation>
    <scope>NUCLEOTIDE SEQUENCE [LARGE SCALE GENOMIC DNA]</scope>
    <source>
        <strain evidence="4 5">AGMB00832</strain>
    </source>
</reference>
<sequence length="699" mass="79897">MGTLKEGTNTSAFVINKAYEIVHYNQTIQEDYPEVRKGDLCYQALCGRGMPCSRCPILEGQGRADSIVYNEKMGKWMEVIVSDFVLPDEGPCSIVIAKDTGDETHLYSGARHQGKNERDHLTSLYKSEYFLRRIEEFLKGTGDEKYCLTAIDIEHFKLFNEWYGQEAGDCFLANIGRQLHAFVEESGGIAGYMGSDDFCILLHNEDQVLEHFQKQMLSYVGQYGGEVGFLPSFGIYVIKDKSIPASMMYDRASIAVDSIKGNYAKRVAYYDSMMMQQMEENHVLLSDVQRGLVKEEFVLYLQPKCNMATGKIVGAEALVRWQHPERGLIMPGGFVPLLERSGFIARLDCYLWERVCRCLRGWIDAGLRPMPISVNVSRVDIYTIDVVEHIKALAIEYELPRYLLEVEITESAYAEDDQLITQVAEALRDAGFTVLMDDFGSGYSSLNILKDLNVDILKIDMKFLAMDEQTAGKGLGILEAITGMAKLIGMRMIAEGVETEKQVKLLLDMNCVYGQGFYFYRPMPVEAYEALMEDEDNFDFRGIKAKKTKNLSVKELLSDGLFSEVVIHKILGGIGFYKIFEQRIELLQVNEQYYKVTGTNPVDLEEKRAWILDEIYEEDREEAQEIFRRADRDILNGAEGDIRRYCPDGSIIWVNLRVFFMKEKDGAKFYYGAISNVTEQMEMRRKRLNEQKVLSYPQE</sequence>
<feature type="domain" description="PAC" evidence="1">
    <location>
        <begin position="636"/>
        <end position="689"/>
    </location>
</feature>
<dbReference type="InterPro" id="IPR000160">
    <property type="entry name" value="GGDEF_dom"/>
</dbReference>
<name>A0ABS6D6R3_9FIRM</name>
<evidence type="ECO:0000259" key="3">
    <source>
        <dbReference type="PROSITE" id="PS50887"/>
    </source>
</evidence>
<gene>
    <name evidence="4" type="ORF">HGO97_013720</name>
</gene>
<dbReference type="InterPro" id="IPR000014">
    <property type="entry name" value="PAS"/>
</dbReference>
<dbReference type="Pfam" id="PF00563">
    <property type="entry name" value="EAL"/>
    <property type="match status" value="1"/>
</dbReference>
<evidence type="ECO:0000259" key="2">
    <source>
        <dbReference type="PROSITE" id="PS50883"/>
    </source>
</evidence>
<organism evidence="4 5">
    <name type="scientific">Faecalicatena faecalis</name>
    <dbReference type="NCBI Taxonomy" id="2726362"/>
    <lineage>
        <taxon>Bacteria</taxon>
        <taxon>Bacillati</taxon>
        <taxon>Bacillota</taxon>
        <taxon>Clostridia</taxon>
        <taxon>Lachnospirales</taxon>
        <taxon>Lachnospiraceae</taxon>
        <taxon>Faecalicatena</taxon>
    </lineage>
</organism>